<dbReference type="GO" id="GO:0005344">
    <property type="term" value="F:oxygen carrier activity"/>
    <property type="evidence" value="ECO:0007669"/>
    <property type="project" value="InterPro"/>
</dbReference>
<dbReference type="InterPro" id="IPR044203">
    <property type="entry name" value="GlbO/GLB3-like"/>
</dbReference>
<gene>
    <name evidence="6" type="ORF">EHQ58_11045</name>
</gene>
<evidence type="ECO:0000313" key="6">
    <source>
        <dbReference type="EMBL" id="TGL57931.1"/>
    </source>
</evidence>
<dbReference type="InterPro" id="IPR009050">
    <property type="entry name" value="Globin-like_sf"/>
</dbReference>
<dbReference type="InterPro" id="IPR012292">
    <property type="entry name" value="Globin/Proto"/>
</dbReference>
<dbReference type="PANTHER" id="PTHR47366:SF1">
    <property type="entry name" value="TWO-ON-TWO HEMOGLOBIN-3"/>
    <property type="match status" value="1"/>
</dbReference>
<evidence type="ECO:0000256" key="2">
    <source>
        <dbReference type="ARBA" id="ARBA00022617"/>
    </source>
</evidence>
<sequence>MLPEREIYTPQEGPPGPQPGLAELFAEWGEATMRDLVSSFYDRISLSKIAKMFPTDLQIAKQKQADFIIQVTGGPSYYLNNWGPARMRMRHFAFEIDEEARREWLRCYKESLAEMEVSVRSKEIFTQFLEEFSRWMINKR</sequence>
<dbReference type="GO" id="GO:0019825">
    <property type="term" value="F:oxygen binding"/>
    <property type="evidence" value="ECO:0007669"/>
    <property type="project" value="InterPro"/>
</dbReference>
<dbReference type="Proteomes" id="UP000297693">
    <property type="component" value="Unassembled WGS sequence"/>
</dbReference>
<keyword evidence="3" id="KW-0479">Metal-binding</keyword>
<dbReference type="PANTHER" id="PTHR47366">
    <property type="entry name" value="TWO-ON-TWO HEMOGLOBIN-3"/>
    <property type="match status" value="1"/>
</dbReference>
<evidence type="ECO:0000256" key="4">
    <source>
        <dbReference type="ARBA" id="ARBA00023004"/>
    </source>
</evidence>
<dbReference type="SUPFAM" id="SSF46458">
    <property type="entry name" value="Globin-like"/>
    <property type="match status" value="1"/>
</dbReference>
<evidence type="ECO:0000256" key="5">
    <source>
        <dbReference type="ARBA" id="ARBA00034496"/>
    </source>
</evidence>
<evidence type="ECO:0000256" key="3">
    <source>
        <dbReference type="ARBA" id="ARBA00022723"/>
    </source>
</evidence>
<accession>A0A4R9JXK6</accession>
<protein>
    <submittedName>
        <fullName evidence="6">Bacitracin resistance protein BacA</fullName>
    </submittedName>
</protein>
<evidence type="ECO:0000313" key="7">
    <source>
        <dbReference type="Proteomes" id="UP000297693"/>
    </source>
</evidence>
<dbReference type="EMBL" id="RQGD01000034">
    <property type="protein sequence ID" value="TGL57931.1"/>
    <property type="molecule type" value="Genomic_DNA"/>
</dbReference>
<keyword evidence="4" id="KW-0408">Iron</keyword>
<organism evidence="6 7">
    <name type="scientific">Leptospira ognonensis</name>
    <dbReference type="NCBI Taxonomy" id="2484945"/>
    <lineage>
        <taxon>Bacteria</taxon>
        <taxon>Pseudomonadati</taxon>
        <taxon>Spirochaetota</taxon>
        <taxon>Spirochaetia</taxon>
        <taxon>Leptospirales</taxon>
        <taxon>Leptospiraceae</taxon>
        <taxon>Leptospira</taxon>
    </lineage>
</organism>
<dbReference type="Pfam" id="PF01152">
    <property type="entry name" value="Bac_globin"/>
    <property type="match status" value="1"/>
</dbReference>
<keyword evidence="7" id="KW-1185">Reference proteome</keyword>
<name>A0A4R9JXK6_9LEPT</name>
<dbReference type="GO" id="GO:0046872">
    <property type="term" value="F:metal ion binding"/>
    <property type="evidence" value="ECO:0007669"/>
    <property type="project" value="UniProtKB-KW"/>
</dbReference>
<comment type="similarity">
    <text evidence="5">Belongs to the truncated hemoglobin family. Group II subfamily.</text>
</comment>
<dbReference type="InterPro" id="IPR001486">
    <property type="entry name" value="Hemoglobin_trunc"/>
</dbReference>
<reference evidence="6" key="1">
    <citation type="journal article" date="2019" name="PLoS Negl. Trop. Dis.">
        <title>Revisiting the worldwide diversity of Leptospira species in the environment.</title>
        <authorList>
            <person name="Vincent A.T."/>
            <person name="Schiettekatte O."/>
            <person name="Bourhy P."/>
            <person name="Veyrier F.J."/>
            <person name="Picardeau M."/>
        </authorList>
    </citation>
    <scope>NUCLEOTIDE SEQUENCE [LARGE SCALE GENOMIC DNA]</scope>
    <source>
        <strain evidence="6">201702476</strain>
    </source>
</reference>
<comment type="caution">
    <text evidence="6">The sequence shown here is derived from an EMBL/GenBank/DDBJ whole genome shotgun (WGS) entry which is preliminary data.</text>
</comment>
<keyword evidence="1" id="KW-0813">Transport</keyword>
<proteinExistence type="inferred from homology"/>
<dbReference type="Gene3D" id="1.10.490.10">
    <property type="entry name" value="Globins"/>
    <property type="match status" value="1"/>
</dbReference>
<evidence type="ECO:0000256" key="1">
    <source>
        <dbReference type="ARBA" id="ARBA00022448"/>
    </source>
</evidence>
<dbReference type="OrthoDB" id="9790913at2"/>
<dbReference type="RefSeq" id="WP_135623950.1">
    <property type="nucleotide sequence ID" value="NZ_RQGD01000034.1"/>
</dbReference>
<dbReference type="AlphaFoldDB" id="A0A4R9JXK6"/>
<dbReference type="GO" id="GO:0020037">
    <property type="term" value="F:heme binding"/>
    <property type="evidence" value="ECO:0007669"/>
    <property type="project" value="InterPro"/>
</dbReference>
<keyword evidence="2" id="KW-0349">Heme</keyword>